<comment type="caution">
    <text evidence="3">The sequence shown here is derived from an EMBL/GenBank/DDBJ whole genome shotgun (WGS) entry which is preliminary data.</text>
</comment>
<feature type="compositionally biased region" description="Pro residues" evidence="1">
    <location>
        <begin position="237"/>
        <end position="270"/>
    </location>
</feature>
<keyword evidence="4" id="KW-1185">Reference proteome</keyword>
<organism evidence="3 4">
    <name type="scientific">Tumebacillus amylolyticus</name>
    <dbReference type="NCBI Taxonomy" id="2801339"/>
    <lineage>
        <taxon>Bacteria</taxon>
        <taxon>Bacillati</taxon>
        <taxon>Bacillota</taxon>
        <taxon>Bacilli</taxon>
        <taxon>Bacillales</taxon>
        <taxon>Alicyclobacillaceae</taxon>
        <taxon>Tumebacillus</taxon>
    </lineage>
</organism>
<keyword evidence="2" id="KW-0812">Transmembrane</keyword>
<feature type="region of interest" description="Disordered" evidence="1">
    <location>
        <begin position="72"/>
        <end position="116"/>
    </location>
</feature>
<feature type="region of interest" description="Disordered" evidence="1">
    <location>
        <begin position="182"/>
        <end position="275"/>
    </location>
</feature>
<evidence type="ECO:0000256" key="1">
    <source>
        <dbReference type="SAM" id="MobiDB-lite"/>
    </source>
</evidence>
<protein>
    <submittedName>
        <fullName evidence="3">Uncharacterized protein</fullName>
    </submittedName>
</protein>
<proteinExistence type="predicted"/>
<feature type="compositionally biased region" description="Low complexity" evidence="1">
    <location>
        <begin position="227"/>
        <end position="236"/>
    </location>
</feature>
<dbReference type="Proteomes" id="UP000602284">
    <property type="component" value="Unassembled WGS sequence"/>
</dbReference>
<feature type="transmembrane region" description="Helical" evidence="2">
    <location>
        <begin position="44"/>
        <end position="62"/>
    </location>
</feature>
<dbReference type="EMBL" id="JAEQNB010000002">
    <property type="protein sequence ID" value="MBL0386636.1"/>
    <property type="molecule type" value="Genomic_DNA"/>
</dbReference>
<evidence type="ECO:0000313" key="4">
    <source>
        <dbReference type="Proteomes" id="UP000602284"/>
    </source>
</evidence>
<dbReference type="RefSeq" id="WP_201633476.1">
    <property type="nucleotide sequence ID" value="NZ_JAEQNB010000002.1"/>
</dbReference>
<name>A0ABS1J8P5_9BACL</name>
<evidence type="ECO:0000313" key="3">
    <source>
        <dbReference type="EMBL" id="MBL0386636.1"/>
    </source>
</evidence>
<feature type="compositionally biased region" description="Low complexity" evidence="1">
    <location>
        <begin position="199"/>
        <end position="218"/>
    </location>
</feature>
<feature type="transmembrane region" description="Helical" evidence="2">
    <location>
        <begin position="12"/>
        <end position="32"/>
    </location>
</feature>
<gene>
    <name evidence="3" type="ORF">JJB07_08230</name>
</gene>
<feature type="compositionally biased region" description="Low complexity" evidence="1">
    <location>
        <begin position="79"/>
        <end position="99"/>
    </location>
</feature>
<evidence type="ECO:0000256" key="2">
    <source>
        <dbReference type="SAM" id="Phobius"/>
    </source>
</evidence>
<keyword evidence="2" id="KW-0472">Membrane</keyword>
<sequence length="401" mass="41324">MDLASILDKISLTVIGMIVLGIFSALSVVMMMGNVLRKGKYGGAWAALGGVCIVLAGGLLLLNKFAPTALAKSEEPQHTASQTNPTTTTAEPEKTSSTAQGGETGNTQGIGEFKGQGNAEGEDLGWLLTVMQALKDGQPIPQEYMAMLPDGGKSLATQQAASGQTQGISKPLATQLTAIARDQGKASPRATASNYVPQSPYSGGSGAATSTTGNGTSPAPAPSNSGTPTQEQQVPVNPTPTPTPTPNPTPKPTPQPTPTPTPTPTPPVQQPPAAGTLVDGGLLKSVLGSSKSDVQNFFRYNQSLGENGNVLSYYRGSMSVDVTISGGIATHVTLRFDRFNPPGQDRAYYETYMLGMAGMSQANATSRSGSTSTWSNVYSGASNISISIDLASNSGRVEANR</sequence>
<reference evidence="3 4" key="1">
    <citation type="submission" date="2021-01" db="EMBL/GenBank/DDBJ databases">
        <title>Tumebacillus sp. strain ITR2 16S ribosomal RNA gene Genome sequencing and assembly.</title>
        <authorList>
            <person name="Kang M."/>
        </authorList>
    </citation>
    <scope>NUCLEOTIDE SEQUENCE [LARGE SCALE GENOMIC DNA]</scope>
    <source>
        <strain evidence="3 4">ITR2</strain>
    </source>
</reference>
<keyword evidence="2" id="KW-1133">Transmembrane helix</keyword>
<accession>A0ABS1J8P5</accession>